<feature type="chain" id="PRO_5008612624" evidence="6">
    <location>
        <begin position="23"/>
        <end position="495"/>
    </location>
</feature>
<organism evidence="9 11">
    <name type="scientific">Moraxella nonliquefaciens</name>
    <dbReference type="NCBI Taxonomy" id="478"/>
    <lineage>
        <taxon>Bacteria</taxon>
        <taxon>Pseudomonadati</taxon>
        <taxon>Pseudomonadota</taxon>
        <taxon>Gammaproteobacteria</taxon>
        <taxon>Moraxellales</taxon>
        <taxon>Moraxellaceae</taxon>
        <taxon>Moraxella</taxon>
    </lineage>
</organism>
<dbReference type="EMBL" id="CP065728">
    <property type="protein sequence ID" value="QPT45440.1"/>
    <property type="molecule type" value="Genomic_DNA"/>
</dbReference>
<evidence type="ECO:0000256" key="1">
    <source>
        <dbReference type="ARBA" id="ARBA00007261"/>
    </source>
</evidence>
<dbReference type="PROSITE" id="PS51257">
    <property type="entry name" value="PROKAR_LIPOPROTEIN"/>
    <property type="match status" value="1"/>
</dbReference>
<accession>A0A1B8QSP9</accession>
<dbReference type="PANTHER" id="PTHR43690:SF17">
    <property type="entry name" value="PROTEIN YHJJ"/>
    <property type="match status" value="1"/>
</dbReference>
<dbReference type="AlphaFoldDB" id="A0A1B8QSP9"/>
<evidence type="ECO:0000313" key="10">
    <source>
        <dbReference type="EMBL" id="QPT45440.1"/>
    </source>
</evidence>
<dbReference type="GO" id="GO:0046872">
    <property type="term" value="F:metal ion binding"/>
    <property type="evidence" value="ECO:0007669"/>
    <property type="project" value="InterPro"/>
</dbReference>
<dbReference type="GO" id="GO:0006508">
    <property type="term" value="P:proteolysis"/>
    <property type="evidence" value="ECO:0007669"/>
    <property type="project" value="UniProtKB-KW"/>
</dbReference>
<keyword evidence="12" id="KW-1185">Reference proteome</keyword>
<evidence type="ECO:0000313" key="9">
    <source>
        <dbReference type="EMBL" id="OBX87845.1"/>
    </source>
</evidence>
<evidence type="ECO:0000256" key="5">
    <source>
        <dbReference type="ARBA" id="ARBA00023049"/>
    </source>
</evidence>
<evidence type="ECO:0000256" key="2">
    <source>
        <dbReference type="ARBA" id="ARBA00022670"/>
    </source>
</evidence>
<dbReference type="RefSeq" id="WP_067006676.1">
    <property type="nucleotide sequence ID" value="NZ_CP065728.1"/>
</dbReference>
<dbReference type="Pfam" id="PF05193">
    <property type="entry name" value="Peptidase_M16_C"/>
    <property type="match status" value="1"/>
</dbReference>
<evidence type="ECO:0000313" key="11">
    <source>
        <dbReference type="Proteomes" id="UP000092575"/>
    </source>
</evidence>
<reference evidence="9 11" key="1">
    <citation type="submission" date="2016-05" db="EMBL/GenBank/DDBJ databases">
        <title>Draft genome sequence of Moraxella nonliquefaciens CCUG 348T.</title>
        <authorList>
            <person name="Salva-Serra F."/>
            <person name="Engstrom-Jakobsson H."/>
            <person name="Thorell K."/>
            <person name="Gonzales-Siles L."/>
            <person name="Karlsson R."/>
            <person name="Boulund F."/>
            <person name="Engstrand L."/>
            <person name="Kristiansson E."/>
            <person name="Moore E."/>
        </authorList>
    </citation>
    <scope>NUCLEOTIDE SEQUENCE [LARGE SCALE GENOMIC DNA]</scope>
    <source>
        <strain evidence="9 11">CCUG 348</strain>
    </source>
</reference>
<dbReference type="PANTHER" id="PTHR43690">
    <property type="entry name" value="NARDILYSIN"/>
    <property type="match status" value="1"/>
</dbReference>
<keyword evidence="2" id="KW-0645">Protease</keyword>
<keyword evidence="6" id="KW-0732">Signal</keyword>
<dbReference type="SUPFAM" id="SSF63411">
    <property type="entry name" value="LuxS/MPP-like metallohydrolase"/>
    <property type="match status" value="2"/>
</dbReference>
<keyword evidence="3" id="KW-0378">Hydrolase</keyword>
<feature type="domain" description="Peptidase M16 N-terminal" evidence="7">
    <location>
        <begin position="66"/>
        <end position="212"/>
    </location>
</feature>
<evidence type="ECO:0000259" key="8">
    <source>
        <dbReference type="Pfam" id="PF05193"/>
    </source>
</evidence>
<sequence length="495" mass="55280">MKIFNRLALPLCVSLGILSLTACQHMTPTLHTSTVMPQAVPAGTPQDELKLLSNIFEYTLDNGLQVVIKEDKRAPVVMTQMWYGVGANDEPVGKGGLSHFLEHLMFKDTPKVSGDEFSRLISHYGGHNNAYTSSDVTVYHEILPANRYALALELEANRMKNIQFKPEQIQSERQVVIEERRVRTDDNPMAKAWERFSSFVYGDTPRGRPIIGSMKDIHGLTMADLKHWYATWYVPNNATLVIVGDVDKDEALAHVKKYFGSIAKGRSVPVRDPSHFIHADDLHAGKGDVSERHITIKEAVQVPTLILAWQAPTLSGLKLTNRQTDANERELLALGLFNDVLSGGASGRFATNLVKKQLVSSAYSSYDSLGYGDGFFVVIATPKAGASLDETKRLVLDEIKRTMTDPIDQKELDRSVIAKKTALVFASESVSEQASLLGTLKNENIPYHKIQKELDILPNIDTDEIKHAGKKYLRDERMYSAYILPKDEKDEKDDK</sequence>
<dbReference type="Proteomes" id="UP000092575">
    <property type="component" value="Unassembled WGS sequence"/>
</dbReference>
<evidence type="ECO:0000256" key="3">
    <source>
        <dbReference type="ARBA" id="ARBA00022801"/>
    </source>
</evidence>
<evidence type="ECO:0000256" key="6">
    <source>
        <dbReference type="SAM" id="SignalP"/>
    </source>
</evidence>
<evidence type="ECO:0000256" key="4">
    <source>
        <dbReference type="ARBA" id="ARBA00022833"/>
    </source>
</evidence>
<proteinExistence type="inferred from homology"/>
<dbReference type="InterPro" id="IPR011765">
    <property type="entry name" value="Pept_M16_N"/>
</dbReference>
<gene>
    <name evidence="9" type="ORF">A7456_07320</name>
    <name evidence="10" type="ORF">I6G26_05555</name>
</gene>
<evidence type="ECO:0000313" key="12">
    <source>
        <dbReference type="Proteomes" id="UP000594834"/>
    </source>
</evidence>
<dbReference type="InterPro" id="IPR011249">
    <property type="entry name" value="Metalloenz_LuxS/M16"/>
</dbReference>
<evidence type="ECO:0000259" key="7">
    <source>
        <dbReference type="Pfam" id="PF00675"/>
    </source>
</evidence>
<dbReference type="InterPro" id="IPR050626">
    <property type="entry name" value="Peptidase_M16"/>
</dbReference>
<dbReference type="Proteomes" id="UP000594834">
    <property type="component" value="Chromosome"/>
</dbReference>
<reference evidence="10 12" key="2">
    <citation type="submission" date="2020-12" db="EMBL/GenBank/DDBJ databases">
        <title>FDA dAtabase for Regulatory Grade micrObial Sequences (FDA-ARGOS): Supporting development and validation of Infectious Disease Dx tests.</title>
        <authorList>
            <person name="Sproer C."/>
            <person name="Gronow S."/>
            <person name="Severitt S."/>
            <person name="Schroder I."/>
            <person name="Tallon L."/>
            <person name="Sadzewicz L."/>
            <person name="Zhao X."/>
            <person name="Boylan J."/>
            <person name="Ott S."/>
            <person name="Bowen H."/>
            <person name="Vavikolanu K."/>
            <person name="Mehta A."/>
            <person name="Aluvathingal J."/>
            <person name="Nadendla S."/>
            <person name="Lowell S."/>
            <person name="Myers T."/>
            <person name="Yan Y."/>
            <person name="Sichtig H."/>
        </authorList>
    </citation>
    <scope>NUCLEOTIDE SEQUENCE [LARGE SCALE GENOMIC DNA]</scope>
    <source>
        <strain evidence="10 12">FDAARGOS_869</strain>
    </source>
</reference>
<dbReference type="EMBL" id="LXTW01000002">
    <property type="protein sequence ID" value="OBX87845.1"/>
    <property type="molecule type" value="Genomic_DNA"/>
</dbReference>
<dbReference type="InterPro" id="IPR007863">
    <property type="entry name" value="Peptidase_M16_C"/>
</dbReference>
<comment type="similarity">
    <text evidence="1">Belongs to the peptidase M16 family.</text>
</comment>
<dbReference type="Pfam" id="PF00675">
    <property type="entry name" value="Peptidase_M16"/>
    <property type="match status" value="1"/>
</dbReference>
<feature type="domain" description="Peptidase M16 C-terminal" evidence="8">
    <location>
        <begin position="220"/>
        <end position="416"/>
    </location>
</feature>
<keyword evidence="4" id="KW-0862">Zinc</keyword>
<dbReference type="GO" id="GO:0008237">
    <property type="term" value="F:metallopeptidase activity"/>
    <property type="evidence" value="ECO:0007669"/>
    <property type="project" value="UniProtKB-KW"/>
</dbReference>
<dbReference type="STRING" id="478.A7456_07320"/>
<keyword evidence="5" id="KW-0482">Metalloprotease</keyword>
<feature type="signal peptide" evidence="6">
    <location>
        <begin position="1"/>
        <end position="22"/>
    </location>
</feature>
<name>A0A1B8QSP9_MORNO</name>
<dbReference type="Gene3D" id="3.30.830.10">
    <property type="entry name" value="Metalloenzyme, LuxS/M16 peptidase-like"/>
    <property type="match status" value="2"/>
</dbReference>
<protein>
    <submittedName>
        <fullName evidence="10">Insulinase family protein</fullName>
    </submittedName>
</protein>